<reference evidence="4" key="1">
    <citation type="journal article" date="2019" name="Gigascience">
        <title>De novo genome assembly of the endangered Acer yangbiense, a plant species with extremely small populations endemic to Yunnan Province, China.</title>
        <authorList>
            <person name="Yang J."/>
            <person name="Wariss H.M."/>
            <person name="Tao L."/>
            <person name="Zhang R."/>
            <person name="Yun Q."/>
            <person name="Hollingsworth P."/>
            <person name="Dao Z."/>
            <person name="Luo G."/>
            <person name="Guo H."/>
            <person name="Ma Y."/>
            <person name="Sun W."/>
        </authorList>
    </citation>
    <scope>NUCLEOTIDE SEQUENCE [LARGE SCALE GENOMIC DNA]</scope>
    <source>
        <strain evidence="4">cv. Malutang</strain>
    </source>
</reference>
<proteinExistence type="predicted"/>
<dbReference type="AlphaFoldDB" id="A0A5C7HNI2"/>
<feature type="region of interest" description="Disordered" evidence="1">
    <location>
        <begin position="214"/>
        <end position="256"/>
    </location>
</feature>
<name>A0A5C7HNI2_9ROSI</name>
<evidence type="ECO:0000313" key="3">
    <source>
        <dbReference type="EMBL" id="TXG58561.1"/>
    </source>
</evidence>
<dbReference type="OrthoDB" id="1711498at2759"/>
<keyword evidence="4" id="KW-1185">Reference proteome</keyword>
<organism evidence="3 4">
    <name type="scientific">Acer yangbiense</name>
    <dbReference type="NCBI Taxonomy" id="1000413"/>
    <lineage>
        <taxon>Eukaryota</taxon>
        <taxon>Viridiplantae</taxon>
        <taxon>Streptophyta</taxon>
        <taxon>Embryophyta</taxon>
        <taxon>Tracheophyta</taxon>
        <taxon>Spermatophyta</taxon>
        <taxon>Magnoliopsida</taxon>
        <taxon>eudicotyledons</taxon>
        <taxon>Gunneridae</taxon>
        <taxon>Pentapetalae</taxon>
        <taxon>rosids</taxon>
        <taxon>malvids</taxon>
        <taxon>Sapindales</taxon>
        <taxon>Sapindaceae</taxon>
        <taxon>Hippocastanoideae</taxon>
        <taxon>Acereae</taxon>
        <taxon>Acer</taxon>
    </lineage>
</organism>
<dbReference type="InterPro" id="IPR054722">
    <property type="entry name" value="PolX-like_BBD"/>
</dbReference>
<protein>
    <recommendedName>
        <fullName evidence="2">Retrovirus-related Pol polyprotein from transposon TNT 1-94-like beta-barrel domain-containing protein</fullName>
    </recommendedName>
</protein>
<dbReference type="Proteomes" id="UP000323000">
    <property type="component" value="Chromosome 7"/>
</dbReference>
<gene>
    <name evidence="3" type="ORF">EZV62_016390</name>
</gene>
<dbReference type="Pfam" id="PF22936">
    <property type="entry name" value="Pol_BBD"/>
    <property type="match status" value="1"/>
</dbReference>
<accession>A0A5C7HNI2</accession>
<evidence type="ECO:0000313" key="4">
    <source>
        <dbReference type="Proteomes" id="UP000323000"/>
    </source>
</evidence>
<dbReference type="EMBL" id="VAHF01000007">
    <property type="protein sequence ID" value="TXG58561.1"/>
    <property type="molecule type" value="Genomic_DNA"/>
</dbReference>
<dbReference type="PANTHER" id="PTHR35317:SF31">
    <property type="entry name" value="DUF4219 DOMAIN-CONTAINING PROTEIN"/>
    <property type="match status" value="1"/>
</dbReference>
<dbReference type="Pfam" id="PF14223">
    <property type="entry name" value="Retrotran_gag_2"/>
    <property type="match status" value="1"/>
</dbReference>
<feature type="domain" description="Retrovirus-related Pol polyprotein from transposon TNT 1-94-like beta-barrel" evidence="2">
    <location>
        <begin position="307"/>
        <end position="386"/>
    </location>
</feature>
<comment type="caution">
    <text evidence="3">The sequence shown here is derived from an EMBL/GenBank/DDBJ whole genome shotgun (WGS) entry which is preliminary data.</text>
</comment>
<dbReference type="PANTHER" id="PTHR35317">
    <property type="entry name" value="OS04G0629600 PROTEIN"/>
    <property type="match status" value="1"/>
</dbReference>
<evidence type="ECO:0000256" key="1">
    <source>
        <dbReference type="SAM" id="MobiDB-lite"/>
    </source>
</evidence>
<feature type="compositionally biased region" description="Basic and acidic residues" evidence="1">
    <location>
        <begin position="233"/>
        <end position="249"/>
    </location>
</feature>
<sequence length="409" mass="45913">MASSNFSSLSPPIFSGENYPVWAVKMKAYLRAFDLWEAVESGRDPPPLRANPTIAQIKKHSEDTAKKYKALSTIHTAVSDTIFTRIMACETAKEAWDKLKEEFQGSDRTRQMQVLNLRREFEVLRMKESETVKECTDKLMKVVNQIRLLGEELTERRIVEKVLISVPERFESKVSSLEDSKDISQLTLTEVINALQAFEQRRAIRLKETKTTEGAFQAKLKGKQPSSSGGRKQPGEKKEKEKKEGDSHKSGGRRGRACNQLGHVEKVCKNKTNQQGQQAQIAENQEQDEEKLFVATCYATNCSSGAWLIDSGCTNHMTYDVGFFKELDRSYTSKVKIGNGDYVNVMGKGVVAVETSSGTKLISDVLFVPEISQSLLSVGQMLEKHYALFFQDMSCIILDPSGCELIHMA</sequence>
<evidence type="ECO:0000259" key="2">
    <source>
        <dbReference type="Pfam" id="PF22936"/>
    </source>
</evidence>